<reference evidence="6" key="2">
    <citation type="journal article" date="2024" name="Nature">
        <title>Anoxygenic phototroph of the Chloroflexota uses a type I reaction centre.</title>
        <authorList>
            <person name="Tsuji J.M."/>
            <person name="Shaw N.A."/>
            <person name="Nagashima S."/>
            <person name="Venkiteswaran J.J."/>
            <person name="Schiff S.L."/>
            <person name="Watanabe T."/>
            <person name="Fukui M."/>
            <person name="Hanada S."/>
            <person name="Tank M."/>
            <person name="Neufeld J.D."/>
        </authorList>
    </citation>
    <scope>NUCLEOTIDE SEQUENCE</scope>
    <source>
        <strain evidence="6">L227-S17</strain>
    </source>
</reference>
<comment type="subcellular location">
    <subcellularLocation>
        <location evidence="1">Cytoplasm</location>
    </subcellularLocation>
</comment>
<reference evidence="5 7" key="1">
    <citation type="submission" date="2020-06" db="EMBL/GenBank/DDBJ databases">
        <title>Anoxygenic phototrophic Chloroflexota member uses a Type I reaction center.</title>
        <authorList>
            <person name="Tsuji J.M."/>
            <person name="Shaw N.A."/>
            <person name="Nagashima S."/>
            <person name="Venkiteswaran J."/>
            <person name="Schiff S.L."/>
            <person name="Hanada S."/>
            <person name="Tank M."/>
            <person name="Neufeld J.D."/>
        </authorList>
    </citation>
    <scope>NUCLEOTIDE SEQUENCE [LARGE SCALE GENOMIC DNA]</scope>
    <source>
        <strain evidence="5">L227-S17</strain>
    </source>
</reference>
<name>A0A8T7M6E8_9CHLR</name>
<evidence type="ECO:0000313" key="5">
    <source>
        <dbReference type="EMBL" id="NWJ47690.1"/>
    </source>
</evidence>
<feature type="domain" description="Tyr recombinase" evidence="4">
    <location>
        <begin position="69"/>
        <end position="246"/>
    </location>
</feature>
<dbReference type="Gene3D" id="1.10.443.10">
    <property type="entry name" value="Intergrase catalytic core"/>
    <property type="match status" value="1"/>
</dbReference>
<evidence type="ECO:0000313" key="7">
    <source>
        <dbReference type="Proteomes" id="UP000521676"/>
    </source>
</evidence>
<evidence type="ECO:0000256" key="1">
    <source>
        <dbReference type="ARBA" id="ARBA00004496"/>
    </source>
</evidence>
<proteinExistence type="predicted"/>
<dbReference type="CDD" id="cd00397">
    <property type="entry name" value="DNA_BRE_C"/>
    <property type="match status" value="1"/>
</dbReference>
<keyword evidence="8" id="KW-1185">Reference proteome</keyword>
<dbReference type="GO" id="GO:0006310">
    <property type="term" value="P:DNA recombination"/>
    <property type="evidence" value="ECO:0007669"/>
    <property type="project" value="UniProtKB-KW"/>
</dbReference>
<keyword evidence="3" id="KW-0233">DNA recombination</keyword>
<dbReference type="EMBL" id="JACATZ010000003">
    <property type="protein sequence ID" value="NWJ47690.1"/>
    <property type="molecule type" value="Genomic_DNA"/>
</dbReference>
<evidence type="ECO:0000256" key="2">
    <source>
        <dbReference type="ARBA" id="ARBA00022908"/>
    </source>
</evidence>
<accession>A0A8T7M6E8</accession>
<evidence type="ECO:0000313" key="8">
    <source>
        <dbReference type="Proteomes" id="UP001431572"/>
    </source>
</evidence>
<dbReference type="Proteomes" id="UP001431572">
    <property type="component" value="Chromosome 2"/>
</dbReference>
<dbReference type="EMBL" id="CP128400">
    <property type="protein sequence ID" value="WJW69596.1"/>
    <property type="molecule type" value="Genomic_DNA"/>
</dbReference>
<evidence type="ECO:0000313" key="6">
    <source>
        <dbReference type="EMBL" id="WJW69596.1"/>
    </source>
</evidence>
<dbReference type="PROSITE" id="PS51898">
    <property type="entry name" value="TYR_RECOMBINASE"/>
    <property type="match status" value="1"/>
</dbReference>
<dbReference type="GO" id="GO:0003677">
    <property type="term" value="F:DNA binding"/>
    <property type="evidence" value="ECO:0007669"/>
    <property type="project" value="InterPro"/>
</dbReference>
<dbReference type="InterPro" id="IPR013762">
    <property type="entry name" value="Integrase-like_cat_sf"/>
</dbReference>
<dbReference type="Proteomes" id="UP000521676">
    <property type="component" value="Unassembled WGS sequence"/>
</dbReference>
<dbReference type="InterPro" id="IPR011010">
    <property type="entry name" value="DNA_brk_join_enz"/>
</dbReference>
<gene>
    <name evidence="5" type="ORF">HXX08_17695</name>
    <name evidence="6" type="ORF">OZ401_003223</name>
</gene>
<organism evidence="5 7">
    <name type="scientific">Candidatus Chlorohelix allophototropha</name>
    <dbReference type="NCBI Taxonomy" id="3003348"/>
    <lineage>
        <taxon>Bacteria</taxon>
        <taxon>Bacillati</taxon>
        <taxon>Chloroflexota</taxon>
        <taxon>Chloroflexia</taxon>
        <taxon>Candidatus Chloroheliales</taxon>
        <taxon>Candidatus Chloroheliaceae</taxon>
        <taxon>Candidatus Chlorohelix</taxon>
    </lineage>
</organism>
<dbReference type="GO" id="GO:0015074">
    <property type="term" value="P:DNA integration"/>
    <property type="evidence" value="ECO:0007669"/>
    <property type="project" value="UniProtKB-KW"/>
</dbReference>
<sequence>MDNISIEPLVTLIPADSEPNPCGRTSAKKKAHELARQLRGERPDYAYLKDVFRYLRDELEIKVPKASHKLPYVPSEAEIQRYYQAVWQAENFSDMVLIKVLLYTGVRVSELCNMHLVEVDFEQCQIKITAGKGGKDRLVPFPVFFKEALAMHVRQLKERGAAYLFESSWKKKYTERGVRKILERYSRAAGLTQLISPHKLRHFLLTWLKKQGIDDAFIQPYSGHASRQALEIYSKLALVDAQKEYNQVIVHFPV</sequence>
<dbReference type="GO" id="GO:0005737">
    <property type="term" value="C:cytoplasm"/>
    <property type="evidence" value="ECO:0007669"/>
    <property type="project" value="UniProtKB-SubCell"/>
</dbReference>
<keyword evidence="2" id="KW-0229">DNA integration</keyword>
<dbReference type="SUPFAM" id="SSF56349">
    <property type="entry name" value="DNA breaking-rejoining enzymes"/>
    <property type="match status" value="1"/>
</dbReference>
<dbReference type="InterPro" id="IPR002104">
    <property type="entry name" value="Integrase_catalytic"/>
</dbReference>
<dbReference type="RefSeq" id="WP_341471473.1">
    <property type="nucleotide sequence ID" value="NZ_CP128400.1"/>
</dbReference>
<dbReference type="Pfam" id="PF00589">
    <property type="entry name" value="Phage_integrase"/>
    <property type="match status" value="1"/>
</dbReference>
<dbReference type="AlphaFoldDB" id="A0A8T7M6E8"/>
<dbReference type="InterPro" id="IPR050090">
    <property type="entry name" value="Tyrosine_recombinase_XerCD"/>
</dbReference>
<protein>
    <submittedName>
        <fullName evidence="5">Site-specific integrase</fullName>
    </submittedName>
</protein>
<evidence type="ECO:0000259" key="4">
    <source>
        <dbReference type="PROSITE" id="PS51898"/>
    </source>
</evidence>
<dbReference type="PANTHER" id="PTHR30349:SF77">
    <property type="entry name" value="TYROSINE RECOMBINASE XERC"/>
    <property type="match status" value="1"/>
</dbReference>
<dbReference type="PANTHER" id="PTHR30349">
    <property type="entry name" value="PHAGE INTEGRASE-RELATED"/>
    <property type="match status" value="1"/>
</dbReference>
<evidence type="ECO:0000256" key="3">
    <source>
        <dbReference type="ARBA" id="ARBA00023172"/>
    </source>
</evidence>